<feature type="transmembrane region" description="Helical" evidence="1">
    <location>
        <begin position="152"/>
        <end position="174"/>
    </location>
</feature>
<sequence>MADSRFASHLRLWTIVAPIMLAVGCPFLEGDTTFEISDAELASVELNLGDAAASRAADRTNTQFQHWFVESGAMKAWTSTLPNSTDISDAGTTDMSNAWLRHFWMSLYRAVFRANVALSWAFGAFVFGLAMMNDGAVSRRIKAAAAGFASPVAFHVAAHATVITLGMGTSALLFPFSLNTMWWSVGALVLGVLGWRMAASFHVGR</sequence>
<protein>
    <recommendedName>
        <fullName evidence="3">DUF4400 domain-containing protein</fullName>
    </recommendedName>
</protein>
<keyword evidence="1" id="KW-1133">Transmembrane helix</keyword>
<dbReference type="InterPro" id="IPR022266">
    <property type="entry name" value="DtrJ-like"/>
</dbReference>
<feature type="transmembrane region" description="Helical" evidence="1">
    <location>
        <begin position="180"/>
        <end position="199"/>
    </location>
</feature>
<dbReference type="EMBL" id="LN899821">
    <property type="protein sequence ID" value="CUV19631.1"/>
    <property type="molecule type" value="Genomic_DNA"/>
</dbReference>
<evidence type="ECO:0000256" key="1">
    <source>
        <dbReference type="SAM" id="Phobius"/>
    </source>
</evidence>
<keyword evidence="1" id="KW-0812">Transmembrane</keyword>
<name>A0A0S4UBP9_RALSL</name>
<evidence type="ECO:0008006" key="3">
    <source>
        <dbReference type="Google" id="ProtNLM"/>
    </source>
</evidence>
<feature type="transmembrane region" description="Helical" evidence="1">
    <location>
        <begin position="110"/>
        <end position="131"/>
    </location>
</feature>
<organism evidence="2">
    <name type="scientific">Ralstonia solanacearum</name>
    <name type="common">Pseudomonas solanacearum</name>
    <dbReference type="NCBI Taxonomy" id="305"/>
    <lineage>
        <taxon>Bacteria</taxon>
        <taxon>Pseudomonadati</taxon>
        <taxon>Pseudomonadota</taxon>
        <taxon>Betaproteobacteria</taxon>
        <taxon>Burkholderiales</taxon>
        <taxon>Burkholderiaceae</taxon>
        <taxon>Ralstonia</taxon>
        <taxon>Ralstonia solanacearum species complex</taxon>
    </lineage>
</organism>
<keyword evidence="1" id="KW-0472">Membrane</keyword>
<dbReference type="PROSITE" id="PS51257">
    <property type="entry name" value="PROKAR_LIPOPROTEIN"/>
    <property type="match status" value="1"/>
</dbReference>
<reference evidence="2" key="1">
    <citation type="submission" date="2015-10" db="EMBL/GenBank/DDBJ databases">
        <authorList>
            <person name="Gilbert D.G."/>
        </authorList>
    </citation>
    <scope>NUCLEOTIDE SEQUENCE</scope>
    <source>
        <strain evidence="2">Phyl III-seqv23</strain>
    </source>
</reference>
<dbReference type="Pfam" id="PF14348">
    <property type="entry name" value="DtrJ-like"/>
    <property type="match status" value="1"/>
</dbReference>
<evidence type="ECO:0000313" key="2">
    <source>
        <dbReference type="EMBL" id="CUV19631.1"/>
    </source>
</evidence>
<proteinExistence type="predicted"/>
<gene>
    <name evidence="2" type="ORF">PSS4_v1_1070064</name>
</gene>
<accession>A0A0S4UBP9</accession>
<dbReference type="AlphaFoldDB" id="A0A0S4UBP9"/>